<dbReference type="Proteomes" id="UP000314986">
    <property type="component" value="Unassembled WGS sequence"/>
</dbReference>
<dbReference type="AlphaFoldDB" id="V9KMF0"/>
<dbReference type="GO" id="GO:0004190">
    <property type="term" value="F:aspartic-type endopeptidase activity"/>
    <property type="evidence" value="ECO:0007669"/>
    <property type="project" value="InterPro"/>
</dbReference>
<dbReference type="InterPro" id="IPR021109">
    <property type="entry name" value="Peptidase_aspartic_dom_sf"/>
</dbReference>
<dbReference type="KEGG" id="cmk:103186246"/>
<feature type="domain" description="Aspartic peptidase DDI1-type" evidence="2">
    <location>
        <begin position="107"/>
        <end position="206"/>
    </location>
</feature>
<reference evidence="3 5" key="3">
    <citation type="journal article" date="2014" name="Nature">
        <title>Elephant shark genome provides unique insights into gnathostome evolution.</title>
        <authorList>
            <consortium name="International Elephant Shark Genome Sequencing Consortium"/>
            <person name="Venkatesh B."/>
            <person name="Lee A.P."/>
            <person name="Ravi V."/>
            <person name="Maurya A.K."/>
            <person name="Lian M.M."/>
            <person name="Swann J.B."/>
            <person name="Ohta Y."/>
            <person name="Flajnik M.F."/>
            <person name="Sutoh Y."/>
            <person name="Kasahara M."/>
            <person name="Hoon S."/>
            <person name="Gangu V."/>
            <person name="Roy S.W."/>
            <person name="Irimia M."/>
            <person name="Korzh V."/>
            <person name="Kondrychyn I."/>
            <person name="Lim Z.W."/>
            <person name="Tay B.H."/>
            <person name="Tohari S."/>
            <person name="Kong K.W."/>
            <person name="Ho S."/>
            <person name="Lorente-Galdos B."/>
            <person name="Quilez J."/>
            <person name="Marques-Bonet T."/>
            <person name="Raney B.J."/>
            <person name="Ingham P.W."/>
            <person name="Tay A."/>
            <person name="Hillier L.W."/>
            <person name="Minx P."/>
            <person name="Boehm T."/>
            <person name="Wilson R.K."/>
            <person name="Brenner S."/>
            <person name="Warren W.C."/>
        </authorList>
    </citation>
    <scope>NUCLEOTIDE SEQUENCE</scope>
    <source>
        <tissue evidence="3">Brain</tissue>
    </source>
</reference>
<dbReference type="Gene3D" id="2.40.70.10">
    <property type="entry name" value="Acid Proteases"/>
    <property type="match status" value="1"/>
</dbReference>
<evidence type="ECO:0000256" key="1">
    <source>
        <dbReference type="SAM" id="MobiDB-lite"/>
    </source>
</evidence>
<keyword evidence="5" id="KW-1185">Reference proteome</keyword>
<dbReference type="CTD" id="83714"/>
<dbReference type="GO" id="GO:0006508">
    <property type="term" value="P:proteolysis"/>
    <property type="evidence" value="ECO:0007669"/>
    <property type="project" value="InterPro"/>
</dbReference>
<dbReference type="GeneTree" id="ENSGT00950000182999"/>
<dbReference type="InterPro" id="IPR019103">
    <property type="entry name" value="Peptidase_aspartic_DDI1-type"/>
</dbReference>
<dbReference type="Pfam" id="PF09668">
    <property type="entry name" value="Asp_protease"/>
    <property type="match status" value="1"/>
</dbReference>
<name>V9KMF0_CALMI</name>
<dbReference type="GeneID" id="103186246"/>
<accession>V9KMF0</accession>
<reference evidence="5" key="1">
    <citation type="journal article" date="2006" name="Science">
        <title>Ancient noncoding elements conserved in the human genome.</title>
        <authorList>
            <person name="Venkatesh B."/>
            <person name="Kirkness E.F."/>
            <person name="Loh Y.H."/>
            <person name="Halpern A.L."/>
            <person name="Lee A.P."/>
            <person name="Johnson J."/>
            <person name="Dandona N."/>
            <person name="Viswanathan L.D."/>
            <person name="Tay A."/>
            <person name="Venter J.C."/>
            <person name="Strausberg R.L."/>
            <person name="Brenner S."/>
        </authorList>
    </citation>
    <scope>NUCLEOTIDE SEQUENCE [LARGE SCALE GENOMIC DNA]</scope>
</reference>
<dbReference type="PANTHER" id="PTHR12917:SF17">
    <property type="entry name" value="NUCLEAR RECEPTOR-INTERACTING PROTEIN 2"/>
    <property type="match status" value="1"/>
</dbReference>
<dbReference type="SUPFAM" id="SSF50630">
    <property type="entry name" value="Acid proteases"/>
    <property type="match status" value="1"/>
</dbReference>
<dbReference type="OrthoDB" id="1047367at2759"/>
<dbReference type="Ensembl" id="ENSCMIT00000031076.1">
    <property type="protein sequence ID" value="ENSCMIP00000030609.1"/>
    <property type="gene ID" value="ENSCMIG00000013168.1"/>
</dbReference>
<keyword evidence="3" id="KW-0675">Receptor</keyword>
<evidence type="ECO:0000313" key="3">
    <source>
        <dbReference type="EMBL" id="AFO99421.1"/>
    </source>
</evidence>
<feature type="region of interest" description="Disordered" evidence="1">
    <location>
        <begin position="222"/>
        <end position="243"/>
    </location>
</feature>
<evidence type="ECO:0000313" key="5">
    <source>
        <dbReference type="Proteomes" id="UP000314986"/>
    </source>
</evidence>
<dbReference type="EMBL" id="JW866904">
    <property type="protein sequence ID" value="AFO99421.1"/>
    <property type="molecule type" value="mRNA"/>
</dbReference>
<protein>
    <submittedName>
        <fullName evidence="3">Nuclear receptor-interacting protein 2-like protein</fullName>
    </submittedName>
</protein>
<sequence>MSECKKKELNLRDKAILHQQRRLKQAVQFTHKDSADLLPLDGLNRMGTAKSLQPHSIVQRRLLESNITRLHVDAKDMASRVCSPLAEQTERLNVKEDAACLNQWDSLKVSCTCYDREVKATINTGCKDSTISRGCLNTLGLKEFLEREDAAHGRSMHSLTTPAQVETLQLMLGKEKVECSALIVDDEKSELCLGLRTLLSLRCVIDLEKGALLLGNSETELPFLTEPMEEEEKKEEEEEDEKE</sequence>
<organism evidence="3">
    <name type="scientific">Callorhinchus milii</name>
    <name type="common">Ghost shark</name>
    <dbReference type="NCBI Taxonomy" id="7868"/>
    <lineage>
        <taxon>Eukaryota</taxon>
        <taxon>Metazoa</taxon>
        <taxon>Chordata</taxon>
        <taxon>Craniata</taxon>
        <taxon>Vertebrata</taxon>
        <taxon>Chondrichthyes</taxon>
        <taxon>Holocephali</taxon>
        <taxon>Chimaeriformes</taxon>
        <taxon>Callorhinchidae</taxon>
        <taxon>Callorhinchus</taxon>
    </lineage>
</organism>
<gene>
    <name evidence="4" type="primary">nrip2</name>
</gene>
<feature type="compositionally biased region" description="Acidic residues" evidence="1">
    <location>
        <begin position="227"/>
        <end position="243"/>
    </location>
</feature>
<proteinExistence type="evidence at transcript level"/>
<evidence type="ECO:0000313" key="4">
    <source>
        <dbReference type="Ensembl" id="ENSCMIP00000030609.1"/>
    </source>
</evidence>
<dbReference type="RefSeq" id="XP_042191898.1">
    <property type="nucleotide sequence ID" value="XM_042335964.1"/>
</dbReference>
<reference evidence="5" key="2">
    <citation type="journal article" date="2007" name="PLoS Biol.">
        <title>Survey sequencing and comparative analysis of the elephant shark (Callorhinchus milii) genome.</title>
        <authorList>
            <person name="Venkatesh B."/>
            <person name="Kirkness E.F."/>
            <person name="Loh Y.H."/>
            <person name="Halpern A.L."/>
            <person name="Lee A.P."/>
            <person name="Johnson J."/>
            <person name="Dandona N."/>
            <person name="Viswanathan L.D."/>
            <person name="Tay A."/>
            <person name="Venter J.C."/>
            <person name="Strausberg R.L."/>
            <person name="Brenner S."/>
        </authorList>
    </citation>
    <scope>NUCLEOTIDE SEQUENCE [LARGE SCALE GENOMIC DNA]</scope>
</reference>
<dbReference type="PANTHER" id="PTHR12917">
    <property type="entry name" value="ASPARTYL PROTEASE DDI-RELATED"/>
    <property type="match status" value="1"/>
</dbReference>
<reference evidence="4" key="4">
    <citation type="submission" date="2025-05" db="UniProtKB">
        <authorList>
            <consortium name="Ensembl"/>
        </authorList>
    </citation>
    <scope>IDENTIFICATION</scope>
</reference>
<dbReference type="OMA" id="PSCWKES"/>
<evidence type="ECO:0000259" key="2">
    <source>
        <dbReference type="Pfam" id="PF09668"/>
    </source>
</evidence>